<dbReference type="GO" id="GO:0005509">
    <property type="term" value="F:calcium ion binding"/>
    <property type="evidence" value="ECO:0007669"/>
    <property type="project" value="InterPro"/>
</dbReference>
<dbReference type="SUPFAM" id="SSF49313">
    <property type="entry name" value="Cadherin-like"/>
    <property type="match status" value="4"/>
</dbReference>
<dbReference type="InterPro" id="IPR014756">
    <property type="entry name" value="Ig_E-set"/>
</dbReference>
<dbReference type="InterPro" id="IPR005546">
    <property type="entry name" value="Autotransporte_beta"/>
</dbReference>
<dbReference type="SMART" id="SM00429">
    <property type="entry name" value="IPT"/>
    <property type="match status" value="5"/>
</dbReference>
<dbReference type="InterPro" id="IPR002909">
    <property type="entry name" value="IPT_dom"/>
</dbReference>
<dbReference type="Pfam" id="PF03797">
    <property type="entry name" value="Autotransporter"/>
    <property type="match status" value="1"/>
</dbReference>
<dbReference type="PANTHER" id="PTHR46769">
    <property type="entry name" value="POLYCYSTIC KIDNEY AND HEPATIC DISEASE 1 (AUTOSOMAL RECESSIVE)-LIKE 1"/>
    <property type="match status" value="1"/>
</dbReference>
<dbReference type="InterPro" id="IPR013783">
    <property type="entry name" value="Ig-like_fold"/>
</dbReference>
<dbReference type="Gene3D" id="2.40.128.130">
    <property type="entry name" value="Autotransporter beta-domain"/>
    <property type="match status" value="1"/>
</dbReference>
<dbReference type="RefSeq" id="WP_138218036.1">
    <property type="nucleotide sequence ID" value="NZ_VAUO01000001.1"/>
</dbReference>
<dbReference type="PANTHER" id="PTHR46769:SF2">
    <property type="entry name" value="FIBROCYSTIN-L ISOFORM 2 PRECURSOR-RELATED"/>
    <property type="match status" value="1"/>
</dbReference>
<dbReference type="InterPro" id="IPR036709">
    <property type="entry name" value="Autotransporte_beta_dom_sf"/>
</dbReference>
<dbReference type="Proteomes" id="UP000309819">
    <property type="component" value="Unassembled WGS sequence"/>
</dbReference>
<keyword evidence="6" id="KW-1185">Reference proteome</keyword>
<dbReference type="InterPro" id="IPR015919">
    <property type="entry name" value="Cadherin-like_sf"/>
</dbReference>
<dbReference type="OrthoDB" id="5720638at2"/>
<reference evidence="5 6" key="1">
    <citation type="submission" date="2019-05" db="EMBL/GenBank/DDBJ databases">
        <title>Pseudomonas sp. SC006 isolated from lettuce that can produce HBGAs.</title>
        <authorList>
            <person name="Wang D."/>
            <person name="Liao N."/>
            <person name="Liu D."/>
            <person name="Zhang Z."/>
            <person name="Zou S."/>
        </authorList>
    </citation>
    <scope>NUCLEOTIDE SEQUENCE [LARGE SCALE GENOMIC DNA]</scope>
    <source>
        <strain evidence="5 6">SC006</strain>
    </source>
</reference>
<dbReference type="SUPFAM" id="SSF81296">
    <property type="entry name" value="E set domains"/>
    <property type="match status" value="5"/>
</dbReference>
<evidence type="ECO:0000313" key="6">
    <source>
        <dbReference type="Proteomes" id="UP000309819"/>
    </source>
</evidence>
<name>A0A5R8ZI16_9PSED</name>
<dbReference type="SMART" id="SM00869">
    <property type="entry name" value="Autotransporter"/>
    <property type="match status" value="1"/>
</dbReference>
<evidence type="ECO:0000256" key="3">
    <source>
        <dbReference type="SAM" id="SignalP"/>
    </source>
</evidence>
<evidence type="ECO:0000256" key="1">
    <source>
        <dbReference type="ARBA" id="ARBA00022729"/>
    </source>
</evidence>
<feature type="chain" id="PRO_5024368166" evidence="3">
    <location>
        <begin position="34"/>
        <end position="1648"/>
    </location>
</feature>
<dbReference type="SUPFAM" id="SSF103515">
    <property type="entry name" value="Autotransporter"/>
    <property type="match status" value="1"/>
</dbReference>
<proteinExistence type="predicted"/>
<sequence length="1648" mass="164106">MNAPTAYMAHWARYFLALCLLTLATLLSAQAQAAPSIVSPSKGSTLTPATLNQPYSVTFTATSSVVIAGWYECDVNDPGYTGLEKCLPAGLSLAESVGSTSTTLSGTPTVAGTYTFPISVADDNFDADVGSYTLVVGSSAAPTLTGISPNSGTTAGGTSVTLTGTNLTGATAVTIGGTAATNVTVVNATTITATTPAHAAGVVNVVVTTPGGSATLTNGFTYVTPTPTLTGISPNSGTTAGGTSVTLTGTNLTGATAVTIGGTAATNVTVVNATTITATTPAHAAGVVNVVVTTPGGSATLTNGFTYVTPTPTLTGISPNSGTTAGGTSVTLTGTNLTGATAVTIGGTAATNVTVVNATTITATTPVHAAGVVNVVVTTPGGSATLTNSFTYVTPTPTLTGISPNSGTTAGGTSVTLTGTNLTGATAVTIGGIAATGVTVVNATTITATTPAHAAGAGDVVVTTPGGSATLTNGFTYVTPTPTLTGISPNSGTTAGSTSVTLSGSNLLGTTGVTFGGTAATGVTINSSTSVTVTTPAHAAGAVDVVLSTAGGTATLVAGYTFVAPNPPVANAVNVTLAANSSSNGITLNITGGAPTSVAVASAASNGTANASGTAITYTPNAGYSGADSFTYTAQNADGTSAPATVSITVSGPSLTITPTTLPNATASNSYSQALSSANGGGTYTYSVSAGALPPGITLASNGQFSGTPTGTGTYSFTISVQDQYNGTGSRAYSLTVDAATIAITPTTLGPLTVGTAFSQTLSASGGNGSYTWTSSGTLPPGISLSNSGLFSGTPSTAGTYNFTVNTTDSLSSPGSRSYSVTVNEQAPIAANSSLSVQGGSSANPVTLNLSGGSVTQVTIVANASNGTATATGSSVTYTPNAGYAGSDSFSFSATGPGGTSNVATVSITVTSPTLSITPSTLPNPTQNVAYSQTLSASGATAPYTFSVVAGSLPAGLSLSSGGALSGTPSAVGTFTFTVRALDSGGFSTLQAYSFNVANPTPVTGPVSVTVAANSSANPITLNLSGGPATSVSVASSPSHGSTSVSGTSISYTPTAGFSGSDSFTYTATGTGGTSAAATVSITVLPPTLVLTPAGASLPGATQNTAYTQALGASGGTSPYSYAVTSGALPAGLSLDASGVLSGTPTALVTSNFTVTVTDANGATGSRAYSLEVQAQTVVVPPSSETMAPGETATVDLTRGATGGPFTSATLLSVSPPSAGTARMTGPFTMSFVPAAAFSGSAVVSFRLLAASGSVGNSFVTFAVQARPDPTRDAEVIGLLNAQSRAAERFATTQMDNFNRRLEQLHRPTCDRNSFNASVRHGRDDVSLGSLGKALRDELEGNGKGADEDDDEKRRQERDSSRATTGECREEALAFWTDGFVNTGSNRTRGTKDNSFTTYGLSAGMDYRLSPRTVVGVGFGYGNDRADIGEHDTRNEGDALGLAAYLSVNPLSEVYIDALLGYNRISFDSRRYVTADPSNGYARGSRDADQLFASLTASYEYRQGPLSLAPYARINSSYTKLDAYSERGGGAFALAYEEQTLRYFTSFLGVRSGYDIDTRFGVLTPRVGLAWGHNFSRNEDYRMRYADQGSGGVLYRLSPDPMDTNFMDLDTGLDLSLGRSWRLGFSYKTALGTNERNEMFRIGLDGKF</sequence>
<dbReference type="InterPro" id="IPR052387">
    <property type="entry name" value="Fibrocystin"/>
</dbReference>
<evidence type="ECO:0000256" key="2">
    <source>
        <dbReference type="SAM" id="MobiDB-lite"/>
    </source>
</evidence>
<comment type="caution">
    <text evidence="5">The sequence shown here is derived from an EMBL/GenBank/DDBJ whole genome shotgun (WGS) entry which is preliminary data.</text>
</comment>
<keyword evidence="1 3" id="KW-0732">Signal</keyword>
<dbReference type="CDD" id="cd00102">
    <property type="entry name" value="IPT"/>
    <property type="match status" value="4"/>
</dbReference>
<evidence type="ECO:0000313" key="5">
    <source>
        <dbReference type="EMBL" id="TLP65413.1"/>
    </source>
</evidence>
<feature type="signal peptide" evidence="3">
    <location>
        <begin position="1"/>
        <end position="33"/>
    </location>
</feature>
<gene>
    <name evidence="5" type="ORF">FEM01_04340</name>
</gene>
<feature type="region of interest" description="Disordered" evidence="2">
    <location>
        <begin position="1331"/>
        <end position="1366"/>
    </location>
</feature>
<dbReference type="Gene3D" id="2.60.40.10">
    <property type="entry name" value="Immunoglobulins"/>
    <property type="match status" value="10"/>
</dbReference>
<protein>
    <submittedName>
        <fullName evidence="5">Autotransporter domain-containing protein</fullName>
    </submittedName>
</protein>
<dbReference type="PROSITE" id="PS51208">
    <property type="entry name" value="AUTOTRANSPORTER"/>
    <property type="match status" value="1"/>
</dbReference>
<feature type="compositionally biased region" description="Basic and acidic residues" evidence="2">
    <location>
        <begin position="1352"/>
        <end position="1366"/>
    </location>
</feature>
<dbReference type="Pfam" id="PF01833">
    <property type="entry name" value="TIG"/>
    <property type="match status" value="5"/>
</dbReference>
<organism evidence="5 6">
    <name type="scientific">Pseudomonas mosselii</name>
    <dbReference type="NCBI Taxonomy" id="78327"/>
    <lineage>
        <taxon>Bacteria</taxon>
        <taxon>Pseudomonadati</taxon>
        <taxon>Pseudomonadota</taxon>
        <taxon>Gammaproteobacteria</taxon>
        <taxon>Pseudomonadales</taxon>
        <taxon>Pseudomonadaceae</taxon>
        <taxon>Pseudomonas</taxon>
    </lineage>
</organism>
<dbReference type="CDD" id="cd00603">
    <property type="entry name" value="IPT_PCSR"/>
    <property type="match status" value="1"/>
</dbReference>
<accession>A0A5R8ZI16</accession>
<dbReference type="Gene3D" id="2.60.40.3440">
    <property type="match status" value="1"/>
</dbReference>
<feature type="domain" description="Autotransporter" evidence="4">
    <location>
        <begin position="1368"/>
        <end position="1648"/>
    </location>
</feature>
<dbReference type="GO" id="GO:0016020">
    <property type="term" value="C:membrane"/>
    <property type="evidence" value="ECO:0007669"/>
    <property type="project" value="InterPro"/>
</dbReference>
<evidence type="ECO:0000259" key="4">
    <source>
        <dbReference type="PROSITE" id="PS51208"/>
    </source>
</evidence>
<dbReference type="Pfam" id="PF17963">
    <property type="entry name" value="Big_9"/>
    <property type="match status" value="3"/>
</dbReference>
<dbReference type="EMBL" id="VAUO01000001">
    <property type="protein sequence ID" value="TLP65413.1"/>
    <property type="molecule type" value="Genomic_DNA"/>
</dbReference>
<dbReference type="Pfam" id="PF05345">
    <property type="entry name" value="He_PIG"/>
    <property type="match status" value="5"/>
</dbReference>